<evidence type="ECO:0000313" key="3">
    <source>
        <dbReference type="Proteomes" id="UP000599391"/>
    </source>
</evidence>
<feature type="domain" description="Transposase (putative) YhgA-like" evidence="1">
    <location>
        <begin position="3"/>
        <end position="99"/>
    </location>
</feature>
<proteinExistence type="predicted"/>
<reference evidence="2 3" key="1">
    <citation type="journal article" date="2021" name="Int. J. Syst. Evol. Microbiol.">
        <title>Amazonocrinis nigriterrae gen. nov., sp. nov., Atlanticothrix silvestris gen. nov., sp. nov. and Dendronalium phyllosphericum gen. nov., sp. nov., nostocacean cyanobacteria from Brazilian environments.</title>
        <authorList>
            <person name="Alvarenga D.O."/>
            <person name="Andreote A.P.D."/>
            <person name="Branco L.H.Z."/>
            <person name="Delbaje E."/>
            <person name="Cruz R.B."/>
            <person name="Varani A.M."/>
            <person name="Fiore M.F."/>
        </authorList>
    </citation>
    <scope>NUCLEOTIDE SEQUENCE [LARGE SCALE GENOMIC DNA]</scope>
    <source>
        <strain evidence="2 3">CENA357</strain>
    </source>
</reference>
<dbReference type="Pfam" id="PF04754">
    <property type="entry name" value="Transposase_31"/>
    <property type="match status" value="1"/>
</dbReference>
<dbReference type="PANTHER" id="PTHR35586:SF1">
    <property type="entry name" value="SLL1691 PROTEIN"/>
    <property type="match status" value="1"/>
</dbReference>
<protein>
    <submittedName>
        <fullName evidence="2">Rpn family recombination-promoting nuclease/putative transposase</fullName>
    </submittedName>
</protein>
<dbReference type="Proteomes" id="UP000599391">
    <property type="component" value="Unassembled WGS sequence"/>
</dbReference>
<sequence>MIDHDRLFKELISTFFVEFLDLFLPQIAKDIDRDEIQFLPQEVFNDVTSGEKKEIDLLAQVLYQQQETYFLIHIENQSYSQSEFAKRMFKYFSRLYEKYDLPIYPVVIFSFDEPKRLEPRNHRVTFPDLNVLDFNFAAIQLNQLSWRNYLTQSNPVAAALMSKMNIPKEERPQVKAECLRLLTTLKLDPARMQLISGFVDVYLNLNMTEEEVFKATVDRMGLTNEEVYMEIVTSWKREGLREGRQEERRASITKFLQLRFGEIDAQLEAIIPQLMELSTDEYMSLIYQASREDLLSRFHGES</sequence>
<name>A0A8J7L7L5_9CYAN</name>
<dbReference type="EMBL" id="JAECZB010000092">
    <property type="protein sequence ID" value="MBH8555232.1"/>
    <property type="molecule type" value="Genomic_DNA"/>
</dbReference>
<organism evidence="2 3">
    <name type="scientific">Atlanticothrix silvestris CENA357</name>
    <dbReference type="NCBI Taxonomy" id="1725252"/>
    <lineage>
        <taxon>Bacteria</taxon>
        <taxon>Bacillati</taxon>
        <taxon>Cyanobacteriota</taxon>
        <taxon>Cyanophyceae</taxon>
        <taxon>Nostocales</taxon>
        <taxon>Nodulariaceae</taxon>
        <taxon>Atlanticothrix</taxon>
        <taxon>Atlanticothrix silvestris</taxon>
    </lineage>
</organism>
<accession>A0A8J7L7L5</accession>
<evidence type="ECO:0000313" key="2">
    <source>
        <dbReference type="EMBL" id="MBH8555232.1"/>
    </source>
</evidence>
<evidence type="ECO:0000259" key="1">
    <source>
        <dbReference type="Pfam" id="PF04754"/>
    </source>
</evidence>
<comment type="caution">
    <text evidence="2">The sequence shown here is derived from an EMBL/GenBank/DDBJ whole genome shotgun (WGS) entry which is preliminary data.</text>
</comment>
<dbReference type="PANTHER" id="PTHR35586">
    <property type="entry name" value="SLL1691 PROTEIN"/>
    <property type="match status" value="1"/>
</dbReference>
<dbReference type="InterPro" id="IPR006842">
    <property type="entry name" value="Transposase_31"/>
</dbReference>
<dbReference type="AlphaFoldDB" id="A0A8J7L7L5"/>
<keyword evidence="3" id="KW-1185">Reference proteome</keyword>
<gene>
    <name evidence="2" type="ORF">I8751_23360</name>
</gene>
<dbReference type="RefSeq" id="WP_214441446.1">
    <property type="nucleotide sequence ID" value="NZ_JAECZB010000092.1"/>
</dbReference>